<accession>A0A4R6YMD3</accession>
<reference evidence="2 3" key="1">
    <citation type="submission" date="2019-03" db="EMBL/GenBank/DDBJ databases">
        <title>Genomic Encyclopedia of Type Strains, Phase IV (KMG-IV): sequencing the most valuable type-strain genomes for metagenomic binning, comparative biology and taxonomic classification.</title>
        <authorList>
            <person name="Goeker M."/>
        </authorList>
    </citation>
    <scope>NUCLEOTIDE SEQUENCE [LARGE SCALE GENOMIC DNA]</scope>
    <source>
        <strain evidence="2 3">DSM 21667</strain>
    </source>
</reference>
<keyword evidence="3" id="KW-1185">Reference proteome</keyword>
<feature type="region of interest" description="Disordered" evidence="1">
    <location>
        <begin position="26"/>
        <end position="87"/>
    </location>
</feature>
<dbReference type="AlphaFoldDB" id="A0A4R6YMD3"/>
<dbReference type="InterPro" id="IPR018691">
    <property type="entry name" value="DUF2188"/>
</dbReference>
<dbReference type="EMBL" id="SNZH01000020">
    <property type="protein sequence ID" value="TDR38579.1"/>
    <property type="molecule type" value="Genomic_DNA"/>
</dbReference>
<evidence type="ECO:0000256" key="1">
    <source>
        <dbReference type="SAM" id="MobiDB-lite"/>
    </source>
</evidence>
<dbReference type="OrthoDB" id="7871279at2"/>
<comment type="caution">
    <text evidence="2">The sequence shown here is derived from an EMBL/GenBank/DDBJ whole genome shotgun (WGS) entry which is preliminary data.</text>
</comment>
<evidence type="ECO:0000313" key="3">
    <source>
        <dbReference type="Proteomes" id="UP000295293"/>
    </source>
</evidence>
<dbReference type="Pfam" id="PF09954">
    <property type="entry name" value="DUF2188"/>
    <property type="match status" value="1"/>
</dbReference>
<dbReference type="RefSeq" id="WP_133821392.1">
    <property type="nucleotide sequence ID" value="NZ_SNZH01000020.1"/>
</dbReference>
<proteinExistence type="predicted"/>
<gene>
    <name evidence="2" type="ORF">DFR29_12080</name>
</gene>
<dbReference type="Proteomes" id="UP000295293">
    <property type="component" value="Unassembled WGS sequence"/>
</dbReference>
<sequence length="87" mass="9775">MNRAEKSARTVYHLVHRNADGKWHLSQVGGDDGVASFNTKDEARQDGERRGRQHANRGELAQRVVHREDGSIETEFTYGSDPRTTPG</sequence>
<organism evidence="2 3">
    <name type="scientific">Tahibacter aquaticus</name>
    <dbReference type="NCBI Taxonomy" id="520092"/>
    <lineage>
        <taxon>Bacteria</taxon>
        <taxon>Pseudomonadati</taxon>
        <taxon>Pseudomonadota</taxon>
        <taxon>Gammaproteobacteria</taxon>
        <taxon>Lysobacterales</taxon>
        <taxon>Rhodanobacteraceae</taxon>
        <taxon>Tahibacter</taxon>
    </lineage>
</organism>
<protein>
    <submittedName>
        <fullName evidence="2">Uncharacterized protein DUF2188</fullName>
    </submittedName>
</protein>
<name>A0A4R6YMD3_9GAMM</name>
<evidence type="ECO:0000313" key="2">
    <source>
        <dbReference type="EMBL" id="TDR38579.1"/>
    </source>
</evidence>
<feature type="compositionally biased region" description="Basic and acidic residues" evidence="1">
    <location>
        <begin position="39"/>
        <end position="50"/>
    </location>
</feature>